<evidence type="ECO:0000256" key="3">
    <source>
        <dbReference type="ARBA" id="ARBA00005470"/>
    </source>
</evidence>
<dbReference type="GeneID" id="102972523"/>
<evidence type="ECO:0000256" key="6">
    <source>
        <dbReference type="ARBA" id="ARBA00023328"/>
    </source>
</evidence>
<dbReference type="GO" id="GO:0034080">
    <property type="term" value="P:CENP-A containing chromatin assembly"/>
    <property type="evidence" value="ECO:0007669"/>
    <property type="project" value="TreeGrafter"/>
</dbReference>
<keyword evidence="9" id="KW-1185">Reference proteome</keyword>
<dbReference type="GO" id="GO:0016604">
    <property type="term" value="C:nuclear body"/>
    <property type="evidence" value="ECO:0007669"/>
    <property type="project" value="Ensembl"/>
</dbReference>
<dbReference type="AlphaFoldDB" id="A0A8C9K3Z6"/>
<dbReference type="GO" id="GO:0000939">
    <property type="term" value="C:inner kinetochore"/>
    <property type="evidence" value="ECO:0007669"/>
    <property type="project" value="Ensembl"/>
</dbReference>
<protein>
    <submittedName>
        <fullName evidence="8">Centromere protein I</fullName>
    </submittedName>
</protein>
<evidence type="ECO:0000256" key="7">
    <source>
        <dbReference type="SAM" id="MobiDB-lite"/>
    </source>
</evidence>
<evidence type="ECO:0000256" key="5">
    <source>
        <dbReference type="ARBA" id="ARBA00023242"/>
    </source>
</evidence>
<gene>
    <name evidence="8" type="primary">CENPI</name>
</gene>
<dbReference type="CTD" id="2491"/>
<dbReference type="Ensembl" id="ENSPTIT00000017841.1">
    <property type="protein sequence ID" value="ENSPTIP00000013767.1"/>
    <property type="gene ID" value="ENSPTIG00000013390.1"/>
</dbReference>
<evidence type="ECO:0000256" key="1">
    <source>
        <dbReference type="ARBA" id="ARBA00004123"/>
    </source>
</evidence>
<dbReference type="Proteomes" id="UP000675900">
    <property type="component" value="Unassembled WGS sequence"/>
</dbReference>
<evidence type="ECO:0000313" key="8">
    <source>
        <dbReference type="Ensembl" id="ENSPTIP00000013767.1"/>
    </source>
</evidence>
<evidence type="ECO:0000256" key="2">
    <source>
        <dbReference type="ARBA" id="ARBA00004584"/>
    </source>
</evidence>
<reference evidence="8" key="2">
    <citation type="submission" date="2025-09" db="UniProtKB">
        <authorList>
            <consortium name="Ensembl"/>
        </authorList>
    </citation>
    <scope>IDENTIFICATION</scope>
</reference>
<sequence length="754" mass="86927">MSPQKRVKDSKAQKRTSQDSDSYKTNLLALKEEDLNDSKCSLKQGQNDPVKDYGHADDEAEDALKRAVRYFEKGPVETSRSRDKTLEKHLKTVENVAWKSGLAPEGIDILLNVALSGKFGNVVNTRILKCMIPTTLISEDSVVKAVSWLCVGKCSGSTKVLFYRWLVAMFDFIDHKEQINLLYGLFFASLEDDALCPYVCHLLYLLTRKENVKPFRVRKLLGLQAKMGMQPHLQALLSLYKFFAPTLISVSLPARKKIYFRNSENLWETALLAVRQRIQGPPPEPVKLMLGPANVHPVKRKWNSYSVIPMLNSSSCSKECGKKGMALSDYLRSNGSFPLEQLKSFPQLLKNIHCLELPSQMGAVLNNSLLLHYINVVKDESILLRLYHWLSQTLQEECIWYKVNDYEHGKEFANLLDTIIRAEYFLQEGFYSCETFLYKSLPLWDGLCCRSQFLQLVSWIPFSSFSEVKPLLFDHLAQLFFISTIYFKCSVLQSLKELLQNWLLWLSTDIHMKPVMDSPLDTTLGGSVNTVSELIDYIGWLSTTAMRLESNNTFLLHFILDFYEKVCDIYINYKLPLVVLFPPGIFYPALLSLDSSILNQLCYIMDRYRKNLTAAKKNELVQKTKSEFNFSTKTYKEFNHYLTVMVGCLWTSKPFQKGLYIDHEVIEKAGVADYKSSLNLVHHPALLSYTVSFLLQEWPEERRVNMSSVRGKKWNWYLDYLFSEGLQGLKLFIRSSIHRSSTPLTREHKPHHQH</sequence>
<dbReference type="Pfam" id="PF07778">
    <property type="entry name" value="CENP-I"/>
    <property type="match status" value="1"/>
</dbReference>
<dbReference type="GeneTree" id="ENSGT00390000013235"/>
<keyword evidence="4" id="KW-0158">Chromosome</keyword>
<feature type="compositionally biased region" description="Basic and acidic residues" evidence="7">
    <location>
        <begin position="1"/>
        <end position="22"/>
    </location>
</feature>
<name>A0A8C9K3Z6_PANTA</name>
<dbReference type="InterPro" id="IPR012485">
    <property type="entry name" value="CENP-I"/>
</dbReference>
<dbReference type="GO" id="GO:0000070">
    <property type="term" value="P:mitotic sister chromatid segregation"/>
    <property type="evidence" value="ECO:0007669"/>
    <property type="project" value="TreeGrafter"/>
</dbReference>
<proteinExistence type="inferred from homology"/>
<dbReference type="KEGG" id="ptg:102972523"/>
<keyword evidence="5" id="KW-0539">Nucleus</keyword>
<comment type="subcellular location">
    <subcellularLocation>
        <location evidence="2">Chromosome</location>
        <location evidence="2">Centromere</location>
    </subcellularLocation>
    <subcellularLocation>
        <location evidence="1">Nucleus</location>
    </subcellularLocation>
</comment>
<organism evidence="8 9">
    <name type="scientific">Panthera tigris altaica</name>
    <name type="common">Siberian tiger</name>
    <dbReference type="NCBI Taxonomy" id="74533"/>
    <lineage>
        <taxon>Eukaryota</taxon>
        <taxon>Metazoa</taxon>
        <taxon>Chordata</taxon>
        <taxon>Craniata</taxon>
        <taxon>Vertebrata</taxon>
        <taxon>Euteleostomi</taxon>
        <taxon>Mammalia</taxon>
        <taxon>Eutheria</taxon>
        <taxon>Laurasiatheria</taxon>
        <taxon>Carnivora</taxon>
        <taxon>Feliformia</taxon>
        <taxon>Felidae</taxon>
        <taxon>Pantherinae</taxon>
        <taxon>Panthera</taxon>
    </lineage>
</organism>
<keyword evidence="6" id="KW-0137">Centromere</keyword>
<evidence type="ECO:0000256" key="4">
    <source>
        <dbReference type="ARBA" id="ARBA00022454"/>
    </source>
</evidence>
<dbReference type="PANTHER" id="PTHR48208:SF2">
    <property type="entry name" value="CENTROMERE PROTEIN I"/>
    <property type="match status" value="1"/>
</dbReference>
<feature type="region of interest" description="Disordered" evidence="7">
    <location>
        <begin position="1"/>
        <end position="25"/>
    </location>
</feature>
<evidence type="ECO:0000313" key="9">
    <source>
        <dbReference type="Proteomes" id="UP000675900"/>
    </source>
</evidence>
<comment type="similarity">
    <text evidence="3">Belongs to the CENP-I/CTF3 family.</text>
</comment>
<accession>A0A8C9K3Z6</accession>
<dbReference type="PANTHER" id="PTHR48208">
    <property type="entry name" value="CENTROMERE PROTEIN I"/>
    <property type="match status" value="1"/>
</dbReference>
<reference evidence="8" key="1">
    <citation type="submission" date="2025-08" db="UniProtKB">
        <authorList>
            <consortium name="Ensembl"/>
        </authorList>
    </citation>
    <scope>IDENTIFICATION</scope>
</reference>